<dbReference type="CDD" id="cd11056">
    <property type="entry name" value="CYP6-like"/>
    <property type="match status" value="1"/>
</dbReference>
<evidence type="ECO:0008006" key="17">
    <source>
        <dbReference type="Google" id="ProtNLM"/>
    </source>
</evidence>
<keyword evidence="16" id="KW-1185">Reference proteome</keyword>
<dbReference type="PRINTS" id="PR00385">
    <property type="entry name" value="P450"/>
</dbReference>
<proteinExistence type="inferred from homology"/>
<evidence type="ECO:0000256" key="13">
    <source>
        <dbReference type="PIRSR" id="PIRSR602401-1"/>
    </source>
</evidence>
<dbReference type="PANTHER" id="PTHR24292:SF54">
    <property type="entry name" value="CYP9F3-RELATED"/>
    <property type="match status" value="1"/>
</dbReference>
<dbReference type="InterPro" id="IPR050476">
    <property type="entry name" value="Insect_CytP450_Detox"/>
</dbReference>
<dbReference type="GO" id="GO:0020037">
    <property type="term" value="F:heme binding"/>
    <property type="evidence" value="ECO:0007669"/>
    <property type="project" value="InterPro"/>
</dbReference>
<protein>
    <recommendedName>
        <fullName evidence="17">Cytochrome P450</fullName>
    </recommendedName>
</protein>
<keyword evidence="10 13" id="KW-0408">Iron</keyword>
<dbReference type="GO" id="GO:0005789">
    <property type="term" value="C:endoplasmic reticulum membrane"/>
    <property type="evidence" value="ECO:0007669"/>
    <property type="project" value="UniProtKB-SubCell"/>
</dbReference>
<evidence type="ECO:0000256" key="6">
    <source>
        <dbReference type="ARBA" id="ARBA00022723"/>
    </source>
</evidence>
<dbReference type="Gene3D" id="1.10.630.10">
    <property type="entry name" value="Cytochrome P450"/>
    <property type="match status" value="1"/>
</dbReference>
<evidence type="ECO:0000256" key="7">
    <source>
        <dbReference type="ARBA" id="ARBA00022824"/>
    </source>
</evidence>
<dbReference type="InterPro" id="IPR036396">
    <property type="entry name" value="Cyt_P450_sf"/>
</dbReference>
<dbReference type="InterPro" id="IPR017972">
    <property type="entry name" value="Cyt_P450_CS"/>
</dbReference>
<evidence type="ECO:0000313" key="15">
    <source>
        <dbReference type="EMBL" id="KAK5641872.1"/>
    </source>
</evidence>
<comment type="subcellular location">
    <subcellularLocation>
        <location evidence="3">Endoplasmic reticulum membrane</location>
        <topology evidence="3">Peripheral membrane protein</topology>
    </subcellularLocation>
    <subcellularLocation>
        <location evidence="2">Microsome membrane</location>
        <topology evidence="2">Peripheral membrane protein</topology>
    </subcellularLocation>
</comment>
<dbReference type="Pfam" id="PF00067">
    <property type="entry name" value="p450"/>
    <property type="match status" value="1"/>
</dbReference>
<evidence type="ECO:0000256" key="5">
    <source>
        <dbReference type="ARBA" id="ARBA00022617"/>
    </source>
</evidence>
<accession>A0AAN7ZH19</accession>
<evidence type="ECO:0000256" key="10">
    <source>
        <dbReference type="ARBA" id="ARBA00023004"/>
    </source>
</evidence>
<evidence type="ECO:0000256" key="3">
    <source>
        <dbReference type="ARBA" id="ARBA00004406"/>
    </source>
</evidence>
<organism evidence="15 16">
    <name type="scientific">Pyrocoelia pectoralis</name>
    <dbReference type="NCBI Taxonomy" id="417401"/>
    <lineage>
        <taxon>Eukaryota</taxon>
        <taxon>Metazoa</taxon>
        <taxon>Ecdysozoa</taxon>
        <taxon>Arthropoda</taxon>
        <taxon>Hexapoda</taxon>
        <taxon>Insecta</taxon>
        <taxon>Pterygota</taxon>
        <taxon>Neoptera</taxon>
        <taxon>Endopterygota</taxon>
        <taxon>Coleoptera</taxon>
        <taxon>Polyphaga</taxon>
        <taxon>Elateriformia</taxon>
        <taxon>Elateroidea</taxon>
        <taxon>Lampyridae</taxon>
        <taxon>Lampyrinae</taxon>
        <taxon>Pyrocoelia</taxon>
    </lineage>
</organism>
<sequence length="527" mass="60937">MIWLIVIVLLLIYAYYKSVKPLSYWKDRGVAHKKALPLIGNSSIFFLKHKSFMDYVKDFYNEFPNERYYGIHQFSKPLLYVRDLELIKQITVKDFDQFTDHNNFVAENLEPLMSRNLLNLKGQEWRDMRATLSPSFTSSKIKTMFALLSECAKDFVEFFEKKGEDTVTVEMKDVFTRFTNDAIASTAFGFKCDSLRDGNNEFFVMGKDATNFSGFRIFLLSIIGLFPFIQKIVKIDMLSQTVSSFFRRVIKETIDKRDKEGLVRPDMIHLLLQARKGNVVQDEPDVMANEFAAVEESKIHHGRPSMLQLTDEDITAQALIFFFGGFDTAASAMAFMSHELAINPEVQKKLQTEIDATLNESNGKLTYYGLQKMKYMDMVVSETLRKWPPGFQLDRQCVKDYVVEPVKPHERTLTIEKGSMIIIPVMGIHYDPQYYPNPEMFDPERFNDDNSIEPYSYLPFGSGPRNCIASRFALMEVKTLMFHLLSKFDLVATDRTQVPLKLSKTKLSITAEEGIWLGLKRRHTNKL</sequence>
<dbReference type="GO" id="GO:0016705">
    <property type="term" value="F:oxidoreductase activity, acting on paired donors, with incorporation or reduction of molecular oxygen"/>
    <property type="evidence" value="ECO:0007669"/>
    <property type="project" value="InterPro"/>
</dbReference>
<evidence type="ECO:0000256" key="1">
    <source>
        <dbReference type="ARBA" id="ARBA00001971"/>
    </source>
</evidence>
<reference evidence="15 16" key="1">
    <citation type="journal article" date="2024" name="Insects">
        <title>An Improved Chromosome-Level Genome Assembly of the Firefly Pyrocoelia pectoralis.</title>
        <authorList>
            <person name="Fu X."/>
            <person name="Meyer-Rochow V.B."/>
            <person name="Ballantyne L."/>
            <person name="Zhu X."/>
        </authorList>
    </citation>
    <scope>NUCLEOTIDE SEQUENCE [LARGE SCALE GENOMIC DNA]</scope>
    <source>
        <strain evidence="15">XCY_ONT2</strain>
    </source>
</reference>
<keyword evidence="11 14" id="KW-0503">Monooxygenase</keyword>
<evidence type="ECO:0000313" key="16">
    <source>
        <dbReference type="Proteomes" id="UP001329430"/>
    </source>
</evidence>
<evidence type="ECO:0000256" key="9">
    <source>
        <dbReference type="ARBA" id="ARBA00023002"/>
    </source>
</evidence>
<dbReference type="PROSITE" id="PS00086">
    <property type="entry name" value="CYTOCHROME_P450"/>
    <property type="match status" value="1"/>
</dbReference>
<dbReference type="GO" id="GO:0004497">
    <property type="term" value="F:monooxygenase activity"/>
    <property type="evidence" value="ECO:0007669"/>
    <property type="project" value="UniProtKB-KW"/>
</dbReference>
<evidence type="ECO:0000256" key="2">
    <source>
        <dbReference type="ARBA" id="ARBA00004174"/>
    </source>
</evidence>
<evidence type="ECO:0000256" key="11">
    <source>
        <dbReference type="ARBA" id="ARBA00023033"/>
    </source>
</evidence>
<evidence type="ECO:0000256" key="8">
    <source>
        <dbReference type="ARBA" id="ARBA00022848"/>
    </source>
</evidence>
<dbReference type="EMBL" id="JAVRBK010000007">
    <property type="protein sequence ID" value="KAK5641872.1"/>
    <property type="molecule type" value="Genomic_DNA"/>
</dbReference>
<keyword evidence="12" id="KW-0472">Membrane</keyword>
<keyword evidence="7" id="KW-0256">Endoplasmic reticulum</keyword>
<comment type="caution">
    <text evidence="15">The sequence shown here is derived from an EMBL/GenBank/DDBJ whole genome shotgun (WGS) entry which is preliminary data.</text>
</comment>
<evidence type="ECO:0000256" key="4">
    <source>
        <dbReference type="ARBA" id="ARBA00010617"/>
    </source>
</evidence>
<evidence type="ECO:0000256" key="12">
    <source>
        <dbReference type="ARBA" id="ARBA00023136"/>
    </source>
</evidence>
<name>A0AAN7ZH19_9COLE</name>
<dbReference type="SUPFAM" id="SSF48264">
    <property type="entry name" value="Cytochrome P450"/>
    <property type="match status" value="1"/>
</dbReference>
<comment type="similarity">
    <text evidence="4 14">Belongs to the cytochrome P450 family.</text>
</comment>
<dbReference type="AlphaFoldDB" id="A0AAN7ZH19"/>
<dbReference type="PANTHER" id="PTHR24292">
    <property type="entry name" value="CYTOCHROME P450"/>
    <property type="match status" value="1"/>
</dbReference>
<keyword evidence="9 14" id="KW-0560">Oxidoreductase</keyword>
<evidence type="ECO:0000256" key="14">
    <source>
        <dbReference type="RuleBase" id="RU000461"/>
    </source>
</evidence>
<gene>
    <name evidence="15" type="ORF">RI129_010419</name>
</gene>
<feature type="binding site" description="axial binding residue" evidence="13">
    <location>
        <position position="467"/>
    </location>
    <ligand>
        <name>heme</name>
        <dbReference type="ChEBI" id="CHEBI:30413"/>
    </ligand>
    <ligandPart>
        <name>Fe</name>
        <dbReference type="ChEBI" id="CHEBI:18248"/>
    </ligandPart>
</feature>
<dbReference type="Proteomes" id="UP001329430">
    <property type="component" value="Chromosome 7"/>
</dbReference>
<dbReference type="InterPro" id="IPR001128">
    <property type="entry name" value="Cyt_P450"/>
</dbReference>
<dbReference type="InterPro" id="IPR002401">
    <property type="entry name" value="Cyt_P450_E_grp-I"/>
</dbReference>
<dbReference type="GO" id="GO:0005506">
    <property type="term" value="F:iron ion binding"/>
    <property type="evidence" value="ECO:0007669"/>
    <property type="project" value="InterPro"/>
</dbReference>
<dbReference type="PRINTS" id="PR00463">
    <property type="entry name" value="EP450I"/>
</dbReference>
<comment type="cofactor">
    <cofactor evidence="1 13">
        <name>heme</name>
        <dbReference type="ChEBI" id="CHEBI:30413"/>
    </cofactor>
</comment>
<dbReference type="FunFam" id="1.10.630.10:FF:000042">
    <property type="entry name" value="Cytochrome P450"/>
    <property type="match status" value="1"/>
</dbReference>
<keyword evidence="6 13" id="KW-0479">Metal-binding</keyword>
<keyword evidence="8" id="KW-0492">Microsome</keyword>
<keyword evidence="5 13" id="KW-0349">Heme</keyword>